<sequence>MCWKVNIEFYCSNELLHGYRRVVASGEFLNPKEQLVRHALYELCPERHGKYPNETGEQYLNAAKACTLGQGDASRKFNKAYEFYEFCNSCHRSWAADPGNPNNGLGDKKHDPSATRSRIKKNYERRIEHRRSMLHQRMCTPGNSEKIWSLQEYLRQSISSVSLRNIYLWDDHGALLLKLRQAALDDSQRKERLVTIARLSIEILKQQEAEERKEEAAKEKAQNPSLGALSELQLGDISIPAQRVNVKKDPTPYPYALANPP</sequence>
<comment type="caution">
    <text evidence="2">The sequence shown here is derived from an EMBL/GenBank/DDBJ whole genome shotgun (WGS) entry which is preliminary data.</text>
</comment>
<proteinExistence type="predicted"/>
<dbReference type="GeneID" id="70137807"/>
<protein>
    <submittedName>
        <fullName evidence="2">Uncharacterized protein</fullName>
    </submittedName>
</protein>
<reference evidence="2" key="1">
    <citation type="journal article" date="2021" name="Nat. Commun.">
        <title>Genetic determinants of endophytism in the Arabidopsis root mycobiome.</title>
        <authorList>
            <person name="Mesny F."/>
            <person name="Miyauchi S."/>
            <person name="Thiergart T."/>
            <person name="Pickel B."/>
            <person name="Atanasova L."/>
            <person name="Karlsson M."/>
            <person name="Huettel B."/>
            <person name="Barry K.W."/>
            <person name="Haridas S."/>
            <person name="Chen C."/>
            <person name="Bauer D."/>
            <person name="Andreopoulos W."/>
            <person name="Pangilinan J."/>
            <person name="LaButti K."/>
            <person name="Riley R."/>
            <person name="Lipzen A."/>
            <person name="Clum A."/>
            <person name="Drula E."/>
            <person name="Henrissat B."/>
            <person name="Kohler A."/>
            <person name="Grigoriev I.V."/>
            <person name="Martin F.M."/>
            <person name="Hacquard S."/>
        </authorList>
    </citation>
    <scope>NUCLEOTIDE SEQUENCE</scope>
    <source>
        <strain evidence="2">MPI-SDFR-AT-0073</strain>
    </source>
</reference>
<feature type="compositionally biased region" description="Basic and acidic residues" evidence="1">
    <location>
        <begin position="208"/>
        <end position="221"/>
    </location>
</feature>
<dbReference type="Proteomes" id="UP000758603">
    <property type="component" value="Unassembled WGS sequence"/>
</dbReference>
<evidence type="ECO:0000313" key="3">
    <source>
        <dbReference type="Proteomes" id="UP000758603"/>
    </source>
</evidence>
<accession>A0A9P8ZT15</accession>
<organism evidence="2 3">
    <name type="scientific">Truncatella angustata</name>
    <dbReference type="NCBI Taxonomy" id="152316"/>
    <lineage>
        <taxon>Eukaryota</taxon>
        <taxon>Fungi</taxon>
        <taxon>Dikarya</taxon>
        <taxon>Ascomycota</taxon>
        <taxon>Pezizomycotina</taxon>
        <taxon>Sordariomycetes</taxon>
        <taxon>Xylariomycetidae</taxon>
        <taxon>Amphisphaeriales</taxon>
        <taxon>Sporocadaceae</taxon>
        <taxon>Truncatella</taxon>
    </lineage>
</organism>
<dbReference type="AlphaFoldDB" id="A0A9P8ZT15"/>
<feature type="region of interest" description="Disordered" evidence="1">
    <location>
        <begin position="101"/>
        <end position="122"/>
    </location>
</feature>
<gene>
    <name evidence="2" type="ORF">BKA67DRAFT_681314</name>
</gene>
<feature type="region of interest" description="Disordered" evidence="1">
    <location>
        <begin position="208"/>
        <end position="229"/>
    </location>
</feature>
<evidence type="ECO:0000313" key="2">
    <source>
        <dbReference type="EMBL" id="KAH6648307.1"/>
    </source>
</evidence>
<dbReference type="RefSeq" id="XP_045954814.1">
    <property type="nucleotide sequence ID" value="XM_046108916.1"/>
</dbReference>
<evidence type="ECO:0000256" key="1">
    <source>
        <dbReference type="SAM" id="MobiDB-lite"/>
    </source>
</evidence>
<name>A0A9P8ZT15_9PEZI</name>
<keyword evidence="3" id="KW-1185">Reference proteome</keyword>
<dbReference type="EMBL" id="JAGPXC010000007">
    <property type="protein sequence ID" value="KAH6648307.1"/>
    <property type="molecule type" value="Genomic_DNA"/>
</dbReference>